<dbReference type="PANTHER" id="PTHR43390">
    <property type="entry name" value="SIGNAL PEPTIDASE I"/>
    <property type="match status" value="1"/>
</dbReference>
<dbReference type="EC" id="3.4.21.89" evidence="4 8"/>
<feature type="domain" description="Peptidase S26" evidence="10">
    <location>
        <begin position="25"/>
        <end position="179"/>
    </location>
</feature>
<dbReference type="PROSITE" id="PS00501">
    <property type="entry name" value="SPASE_I_1"/>
    <property type="match status" value="1"/>
</dbReference>
<evidence type="ECO:0000256" key="2">
    <source>
        <dbReference type="ARBA" id="ARBA00004401"/>
    </source>
</evidence>
<sequence length="188" mass="21242">MTSPNSTEQRPVPFALPGWLKSQRQNVQTVALAVLLALFIRSFVAEARYIPSGSMLPTLQVDDRLIVEKLSYEFQRPDRGQVIVFMPPRSTHIEQAFIKRVIGLPGDTIAVHNGRVIVNGQPLSESYIAAPPSYEMPARRVPPGEYFVMGDNRNNSYDSHLWGFLPRENVIGRALFRFWPPERIGPIS</sequence>
<dbReference type="MEROPS" id="S26.A02"/>
<dbReference type="EMBL" id="CP003587">
    <property type="protein sequence ID" value="AGY56475.1"/>
    <property type="molecule type" value="Genomic_DNA"/>
</dbReference>
<evidence type="ECO:0000259" key="10">
    <source>
        <dbReference type="Pfam" id="PF10502"/>
    </source>
</evidence>
<comment type="catalytic activity">
    <reaction evidence="1 8">
        <text>Cleavage of hydrophobic, N-terminal signal or leader sequences from secreted and periplasmic proteins.</text>
        <dbReference type="EC" id="3.4.21.89"/>
    </reaction>
</comment>
<comment type="similarity">
    <text evidence="3 9">Belongs to the peptidase S26 family.</text>
</comment>
<dbReference type="PROSITE" id="PS00761">
    <property type="entry name" value="SPASE_I_3"/>
    <property type="match status" value="1"/>
</dbReference>
<keyword evidence="5 8" id="KW-0645">Protease</keyword>
<gene>
    <name evidence="11" type="primary">lepB</name>
    <name evidence="11" type="ORF">GKIL_0228</name>
</gene>
<evidence type="ECO:0000256" key="5">
    <source>
        <dbReference type="ARBA" id="ARBA00022670"/>
    </source>
</evidence>
<dbReference type="InterPro" id="IPR019757">
    <property type="entry name" value="Pept_S26A_signal_pept_1_Lys-AS"/>
</dbReference>
<reference evidence="11 12" key="1">
    <citation type="journal article" date="2013" name="PLoS ONE">
        <title>Cultivation and Complete Genome Sequencing of Gloeobacter kilaueensis sp. nov., from a Lava Cave in Kilauea Caldera, Hawai'i.</title>
        <authorList>
            <person name="Saw J.H."/>
            <person name="Schatz M."/>
            <person name="Brown M.V."/>
            <person name="Kunkel D.D."/>
            <person name="Foster J.S."/>
            <person name="Shick H."/>
            <person name="Christensen S."/>
            <person name="Hou S."/>
            <person name="Wan X."/>
            <person name="Donachie S.P."/>
        </authorList>
    </citation>
    <scope>NUCLEOTIDE SEQUENCE [LARGE SCALE GENOMIC DNA]</scope>
    <source>
        <strain evidence="12">JS</strain>
    </source>
</reference>
<dbReference type="InterPro" id="IPR019758">
    <property type="entry name" value="Pept_S26A_signal_pept_1_CS"/>
</dbReference>
<accession>U5QFM3</accession>
<dbReference type="PRINTS" id="PR00727">
    <property type="entry name" value="LEADERPTASE"/>
</dbReference>
<dbReference type="PATRIC" id="fig|1183438.3.peg.229"/>
<keyword evidence="6 8" id="KW-0378">Hydrolase</keyword>
<evidence type="ECO:0000256" key="9">
    <source>
        <dbReference type="RuleBase" id="RU362042"/>
    </source>
</evidence>
<dbReference type="RefSeq" id="WP_023171481.1">
    <property type="nucleotide sequence ID" value="NC_022600.1"/>
</dbReference>
<dbReference type="GO" id="GO:0005886">
    <property type="term" value="C:plasma membrane"/>
    <property type="evidence" value="ECO:0007669"/>
    <property type="project" value="UniProtKB-SubCell"/>
</dbReference>
<feature type="active site" evidence="7">
    <location>
        <position position="54"/>
    </location>
</feature>
<feature type="active site" evidence="7">
    <location>
        <position position="99"/>
    </location>
</feature>
<dbReference type="InterPro" id="IPR000223">
    <property type="entry name" value="Pept_S26A_signal_pept_1"/>
</dbReference>
<organism evidence="11 12">
    <name type="scientific">Gloeobacter kilaueensis (strain ATCC BAA-2537 / CCAP 1431/1 / ULC 316 / JS1)</name>
    <dbReference type="NCBI Taxonomy" id="1183438"/>
    <lineage>
        <taxon>Bacteria</taxon>
        <taxon>Bacillati</taxon>
        <taxon>Cyanobacteriota</taxon>
        <taxon>Cyanophyceae</taxon>
        <taxon>Gloeobacterales</taxon>
        <taxon>Gloeobacteraceae</taxon>
        <taxon>Gloeobacter</taxon>
    </lineage>
</organism>
<dbReference type="InterPro" id="IPR019756">
    <property type="entry name" value="Pept_S26A_signal_pept_1_Ser-AS"/>
</dbReference>
<dbReference type="InterPro" id="IPR019533">
    <property type="entry name" value="Peptidase_S26"/>
</dbReference>
<dbReference type="STRING" id="1183438.GKIL_0228"/>
<dbReference type="KEGG" id="glj:GKIL_0228"/>
<dbReference type="GO" id="GO:0009003">
    <property type="term" value="F:signal peptidase activity"/>
    <property type="evidence" value="ECO:0007669"/>
    <property type="project" value="UniProtKB-EC"/>
</dbReference>
<evidence type="ECO:0000256" key="4">
    <source>
        <dbReference type="ARBA" id="ARBA00013208"/>
    </source>
</evidence>
<dbReference type="PROSITE" id="PS00760">
    <property type="entry name" value="SPASE_I_2"/>
    <property type="match status" value="1"/>
</dbReference>
<dbReference type="SUPFAM" id="SSF51306">
    <property type="entry name" value="LexA/Signal peptidase"/>
    <property type="match status" value="1"/>
</dbReference>
<dbReference type="Gene3D" id="2.10.109.10">
    <property type="entry name" value="Umud Fragment, subunit A"/>
    <property type="match status" value="1"/>
</dbReference>
<dbReference type="Proteomes" id="UP000017396">
    <property type="component" value="Chromosome"/>
</dbReference>
<dbReference type="InterPro" id="IPR036286">
    <property type="entry name" value="LexA/Signal_pep-like_sf"/>
</dbReference>
<evidence type="ECO:0000256" key="1">
    <source>
        <dbReference type="ARBA" id="ARBA00000677"/>
    </source>
</evidence>
<dbReference type="AlphaFoldDB" id="U5QFM3"/>
<comment type="subcellular location">
    <subcellularLocation>
        <location evidence="2">Cell membrane</location>
        <topology evidence="2">Single-pass type II membrane protein</topology>
    </subcellularLocation>
    <subcellularLocation>
        <location evidence="9">Membrane</location>
        <topology evidence="9">Single-pass type II membrane protein</topology>
    </subcellularLocation>
</comment>
<dbReference type="eggNOG" id="COG0681">
    <property type="taxonomic scope" value="Bacteria"/>
</dbReference>
<dbReference type="NCBIfam" id="TIGR02227">
    <property type="entry name" value="sigpep_I_bact"/>
    <property type="match status" value="1"/>
</dbReference>
<name>U5QFM3_GLOK1</name>
<dbReference type="CDD" id="cd06530">
    <property type="entry name" value="S26_SPase_I"/>
    <property type="match status" value="1"/>
</dbReference>
<evidence type="ECO:0000256" key="6">
    <source>
        <dbReference type="ARBA" id="ARBA00022801"/>
    </source>
</evidence>
<evidence type="ECO:0000256" key="3">
    <source>
        <dbReference type="ARBA" id="ARBA00009370"/>
    </source>
</evidence>
<evidence type="ECO:0000313" key="12">
    <source>
        <dbReference type="Proteomes" id="UP000017396"/>
    </source>
</evidence>
<evidence type="ECO:0000313" key="11">
    <source>
        <dbReference type="EMBL" id="AGY56475.1"/>
    </source>
</evidence>
<dbReference type="PANTHER" id="PTHR43390:SF1">
    <property type="entry name" value="CHLOROPLAST PROCESSING PEPTIDASE"/>
    <property type="match status" value="1"/>
</dbReference>
<proteinExistence type="inferred from homology"/>
<dbReference type="GO" id="GO:0006465">
    <property type="term" value="P:signal peptide processing"/>
    <property type="evidence" value="ECO:0007669"/>
    <property type="project" value="InterPro"/>
</dbReference>
<evidence type="ECO:0000256" key="7">
    <source>
        <dbReference type="PIRSR" id="PIRSR600223-1"/>
    </source>
</evidence>
<dbReference type="Pfam" id="PF10502">
    <property type="entry name" value="Peptidase_S26"/>
    <property type="match status" value="1"/>
</dbReference>
<evidence type="ECO:0000256" key="8">
    <source>
        <dbReference type="RuleBase" id="RU003993"/>
    </source>
</evidence>
<protein>
    <recommendedName>
        <fullName evidence="4 8">Signal peptidase I</fullName>
        <ecNumber evidence="4 8">3.4.21.89</ecNumber>
    </recommendedName>
</protein>
<dbReference type="HOGENOM" id="CLU_028723_5_1_3"/>
<keyword evidence="12" id="KW-1185">Reference proteome</keyword>
<dbReference type="GO" id="GO:0004252">
    <property type="term" value="F:serine-type endopeptidase activity"/>
    <property type="evidence" value="ECO:0007669"/>
    <property type="project" value="InterPro"/>
</dbReference>
<dbReference type="OrthoDB" id="9802919at2"/>